<dbReference type="OMA" id="TCAINTK"/>
<dbReference type="EMBL" id="GL883014">
    <property type="protein sequence ID" value="EGG19490.1"/>
    <property type="molecule type" value="Genomic_DNA"/>
</dbReference>
<evidence type="ECO:0000313" key="10">
    <source>
        <dbReference type="EMBL" id="EGG19490.1"/>
    </source>
</evidence>
<comment type="subunit">
    <text evidence="1">G proteins are composed of 3 units; alpha, beta and gamma. The alpha chain contains the guanine nucleotide binding site.</text>
</comment>
<gene>
    <name evidence="10" type="primary">gpaJ</name>
    <name evidence="10" type="ORF">DFA_00067</name>
</gene>
<keyword evidence="3 7" id="KW-0547">Nucleotide-binding</keyword>
<keyword evidence="11" id="KW-1185">Reference proteome</keyword>
<dbReference type="GO" id="GO:0046872">
    <property type="term" value="F:metal ion binding"/>
    <property type="evidence" value="ECO:0007669"/>
    <property type="project" value="UniProtKB-KW"/>
</dbReference>
<dbReference type="OrthoDB" id="5817230at2759"/>
<dbReference type="CDD" id="cd00066">
    <property type="entry name" value="G-alpha"/>
    <property type="match status" value="1"/>
</dbReference>
<dbReference type="KEGG" id="dfa:DFA_00067"/>
<dbReference type="RefSeq" id="XP_004357784.1">
    <property type="nucleotide sequence ID" value="XM_004357727.1"/>
</dbReference>
<evidence type="ECO:0000256" key="7">
    <source>
        <dbReference type="PIRSR" id="PIRSR601019-1"/>
    </source>
</evidence>
<dbReference type="GO" id="GO:0003924">
    <property type="term" value="F:GTPase activity"/>
    <property type="evidence" value="ECO:0007669"/>
    <property type="project" value="InterPro"/>
</dbReference>
<dbReference type="GO" id="GO:0007188">
    <property type="term" value="P:adenylate cyclase-modulating G protein-coupled receptor signaling pathway"/>
    <property type="evidence" value="ECO:0007669"/>
    <property type="project" value="TreeGrafter"/>
</dbReference>
<reference evidence="11" key="1">
    <citation type="journal article" date="2011" name="Genome Res.">
        <title>Phylogeny-wide analysis of social amoeba genomes highlights ancient origins for complex intercellular communication.</title>
        <authorList>
            <person name="Heidel A.J."/>
            <person name="Lawal H.M."/>
            <person name="Felder M."/>
            <person name="Schilde C."/>
            <person name="Helps N.R."/>
            <person name="Tunggal B."/>
            <person name="Rivero F."/>
            <person name="John U."/>
            <person name="Schleicher M."/>
            <person name="Eichinger L."/>
            <person name="Platzer M."/>
            <person name="Noegel A.A."/>
            <person name="Schaap P."/>
            <person name="Gloeckner G."/>
        </authorList>
    </citation>
    <scope>NUCLEOTIDE SEQUENCE [LARGE SCALE GENOMIC DNA]</scope>
    <source>
        <strain evidence="11">SH3</strain>
    </source>
</reference>
<feature type="compositionally biased region" description="Low complexity" evidence="9">
    <location>
        <begin position="106"/>
        <end position="131"/>
    </location>
</feature>
<feature type="binding site" evidence="8">
    <location>
        <position position="265"/>
    </location>
    <ligand>
        <name>Mg(2+)</name>
        <dbReference type="ChEBI" id="CHEBI:18420"/>
    </ligand>
</feature>
<proteinExistence type="predicted"/>
<dbReference type="PANTHER" id="PTHR10218">
    <property type="entry name" value="GTP-BINDING PROTEIN ALPHA SUBUNIT"/>
    <property type="match status" value="1"/>
</dbReference>
<dbReference type="PRINTS" id="PR00318">
    <property type="entry name" value="GPROTEINA"/>
</dbReference>
<keyword evidence="6" id="KW-0807">Transducer</keyword>
<feature type="region of interest" description="Disordered" evidence="9">
    <location>
        <begin position="106"/>
        <end position="138"/>
    </location>
</feature>
<dbReference type="GO" id="GO:0031683">
    <property type="term" value="F:G-protein beta/gamma-subunit complex binding"/>
    <property type="evidence" value="ECO:0007669"/>
    <property type="project" value="InterPro"/>
</dbReference>
<sequence>MMTNHVGCFTSSSEAKQKSKEIDKNIKKESTSNVLKLLLLGASDSGKSTLFKQMKIIQEDNGGFTKDELVACRGFVYENIISQMNVLLEEMYCDRNKLSTTTVSVESGTSGINNQPNTNDNLNNTNNFDYNGESSSHDSTVNMKLYINEQPQQQQQHQQPENTTDKKEILYFQDPSNFERAARVMQAYQLLLVNEFTSTWTPIIQDIKELWKSKEIQYQFNTREDGTKYFHLHDSTPYFLNNIDYYLNEDFLPTEQDVLRIRTKTTGVTEADYLFRGLRFKMVDVGGQKSYRRKWIHCFDNVSAVLFVASLNSYDQVLEEDGTTNRLQDSLSLFGETSNSTWFTNSTIVLFLNKSDLFREKIKRIPLSKYFPGYTGPNKAKDAATYIFNLFNSQFKQRRQLYFHITCAINTKDIKFVFQSVVDDLLKKSLQIY</sequence>
<protein>
    <submittedName>
        <fullName evidence="10">G-protein subunit alpha 10</fullName>
    </submittedName>
</protein>
<dbReference type="Gene3D" id="3.40.50.300">
    <property type="entry name" value="P-loop containing nucleotide triphosphate hydrolases"/>
    <property type="match status" value="2"/>
</dbReference>
<dbReference type="Pfam" id="PF00503">
    <property type="entry name" value="G-alpha"/>
    <property type="match status" value="1"/>
</dbReference>
<organism evidence="10 11">
    <name type="scientific">Cavenderia fasciculata</name>
    <name type="common">Slime mold</name>
    <name type="synonym">Dictyostelium fasciculatum</name>
    <dbReference type="NCBI Taxonomy" id="261658"/>
    <lineage>
        <taxon>Eukaryota</taxon>
        <taxon>Amoebozoa</taxon>
        <taxon>Evosea</taxon>
        <taxon>Eumycetozoa</taxon>
        <taxon>Dictyostelia</taxon>
        <taxon>Acytosteliales</taxon>
        <taxon>Cavenderiaceae</taxon>
        <taxon>Cavenderia</taxon>
    </lineage>
</organism>
<evidence type="ECO:0000313" key="11">
    <source>
        <dbReference type="Proteomes" id="UP000007797"/>
    </source>
</evidence>
<dbReference type="InterPro" id="IPR001019">
    <property type="entry name" value="Gprotein_alpha_su"/>
</dbReference>
<dbReference type="InterPro" id="IPR011025">
    <property type="entry name" value="GproteinA_insert"/>
</dbReference>
<evidence type="ECO:0000256" key="3">
    <source>
        <dbReference type="ARBA" id="ARBA00022741"/>
    </source>
</evidence>
<feature type="binding site" evidence="7">
    <location>
        <begin position="259"/>
        <end position="265"/>
    </location>
    <ligand>
        <name>GTP</name>
        <dbReference type="ChEBI" id="CHEBI:37565"/>
    </ligand>
</feature>
<feature type="binding site" evidence="7">
    <location>
        <begin position="284"/>
        <end position="288"/>
    </location>
    <ligand>
        <name>GTP</name>
        <dbReference type="ChEBI" id="CHEBI:37565"/>
    </ligand>
</feature>
<dbReference type="GeneID" id="14871558"/>
<dbReference type="STRING" id="1054147.F4PXI0"/>
<dbReference type="SMART" id="SM00275">
    <property type="entry name" value="G_alpha"/>
    <property type="match status" value="1"/>
</dbReference>
<dbReference type="AlphaFoldDB" id="F4PXI0"/>
<dbReference type="PROSITE" id="PS51882">
    <property type="entry name" value="G_ALPHA"/>
    <property type="match status" value="1"/>
</dbReference>
<dbReference type="FunFam" id="3.40.50.300:FF:000563">
    <property type="entry name" value="Guanine nucleotide-binding protein alpha subunit"/>
    <property type="match status" value="1"/>
</dbReference>
<evidence type="ECO:0000256" key="5">
    <source>
        <dbReference type="ARBA" id="ARBA00023134"/>
    </source>
</evidence>
<name>F4PXI0_CACFS</name>
<evidence type="ECO:0000256" key="6">
    <source>
        <dbReference type="ARBA" id="ARBA00023224"/>
    </source>
</evidence>
<feature type="binding site" evidence="8">
    <location>
        <position position="48"/>
    </location>
    <ligand>
        <name>Mg(2+)</name>
        <dbReference type="ChEBI" id="CHEBI:18420"/>
    </ligand>
</feature>
<dbReference type="GO" id="GO:0001664">
    <property type="term" value="F:G protein-coupled receptor binding"/>
    <property type="evidence" value="ECO:0007669"/>
    <property type="project" value="TreeGrafter"/>
</dbReference>
<feature type="binding site" evidence="7">
    <location>
        <begin position="234"/>
        <end position="235"/>
    </location>
    <ligand>
        <name>GTP</name>
        <dbReference type="ChEBI" id="CHEBI:37565"/>
    </ligand>
</feature>
<evidence type="ECO:0000256" key="8">
    <source>
        <dbReference type="PIRSR" id="PIRSR601019-2"/>
    </source>
</evidence>
<dbReference type="Gene3D" id="1.10.400.10">
    <property type="entry name" value="GI Alpha 1, domain 2-like"/>
    <property type="match status" value="1"/>
</dbReference>
<dbReference type="GO" id="GO:0005834">
    <property type="term" value="C:heterotrimeric G-protein complex"/>
    <property type="evidence" value="ECO:0007669"/>
    <property type="project" value="TreeGrafter"/>
</dbReference>
<dbReference type="Proteomes" id="UP000007797">
    <property type="component" value="Unassembled WGS sequence"/>
</dbReference>
<evidence type="ECO:0000256" key="9">
    <source>
        <dbReference type="SAM" id="MobiDB-lite"/>
    </source>
</evidence>
<dbReference type="GO" id="GO:0060176">
    <property type="term" value="P:regulation of aggregation involved in sorocarp development"/>
    <property type="evidence" value="ECO:0007669"/>
    <property type="project" value="UniProtKB-ARBA"/>
</dbReference>
<dbReference type="PANTHER" id="PTHR10218:SF302">
    <property type="entry name" value="GUANINE NUCLEOTIDE-BINDING PROTEIN ALPHA-5 SUBUNIT"/>
    <property type="match status" value="1"/>
</dbReference>
<keyword evidence="4 8" id="KW-0460">Magnesium</keyword>
<dbReference type="SUPFAM" id="SSF52540">
    <property type="entry name" value="P-loop containing nucleoside triphosphate hydrolases"/>
    <property type="match status" value="1"/>
</dbReference>
<feature type="binding site" evidence="7">
    <location>
        <begin position="353"/>
        <end position="356"/>
    </location>
    <ligand>
        <name>GTP</name>
        <dbReference type="ChEBI" id="CHEBI:37565"/>
    </ligand>
</feature>
<keyword evidence="5 7" id="KW-0342">GTP-binding</keyword>
<feature type="binding site" evidence="7">
    <location>
        <position position="408"/>
    </location>
    <ligand>
        <name>GTP</name>
        <dbReference type="ChEBI" id="CHEBI:37565"/>
    </ligand>
</feature>
<keyword evidence="2 8" id="KW-0479">Metal-binding</keyword>
<evidence type="ECO:0000256" key="2">
    <source>
        <dbReference type="ARBA" id="ARBA00022723"/>
    </source>
</evidence>
<dbReference type="GO" id="GO:0005525">
    <property type="term" value="F:GTP binding"/>
    <property type="evidence" value="ECO:0007669"/>
    <property type="project" value="UniProtKB-KW"/>
</dbReference>
<evidence type="ECO:0000256" key="4">
    <source>
        <dbReference type="ARBA" id="ARBA00022842"/>
    </source>
</evidence>
<accession>F4PXI0</accession>
<dbReference type="GO" id="GO:0005737">
    <property type="term" value="C:cytoplasm"/>
    <property type="evidence" value="ECO:0007669"/>
    <property type="project" value="TreeGrafter"/>
</dbReference>
<evidence type="ECO:0000256" key="1">
    <source>
        <dbReference type="ARBA" id="ARBA00011356"/>
    </source>
</evidence>
<dbReference type="InterPro" id="IPR027417">
    <property type="entry name" value="P-loop_NTPase"/>
</dbReference>
<dbReference type="SUPFAM" id="SSF47895">
    <property type="entry name" value="Transducin (alpha subunit), insertion domain"/>
    <property type="match status" value="1"/>
</dbReference>